<dbReference type="SUPFAM" id="SSF81301">
    <property type="entry name" value="Nucleotidyltransferase"/>
    <property type="match status" value="1"/>
</dbReference>
<dbReference type="CDD" id="cd05403">
    <property type="entry name" value="NT_KNTase_like"/>
    <property type="match status" value="1"/>
</dbReference>
<dbReference type="InterPro" id="IPR052548">
    <property type="entry name" value="Type_VII_TA_antitoxin"/>
</dbReference>
<dbReference type="InterPro" id="IPR043519">
    <property type="entry name" value="NT_sf"/>
</dbReference>
<name>A0A6B1G3R3_9CHLR</name>
<evidence type="ECO:0000313" key="2">
    <source>
        <dbReference type="EMBL" id="MYH63057.1"/>
    </source>
</evidence>
<dbReference type="PANTHER" id="PTHR33933">
    <property type="entry name" value="NUCLEOTIDYLTRANSFERASE"/>
    <property type="match status" value="1"/>
</dbReference>
<dbReference type="AlphaFoldDB" id="A0A6B1G3R3"/>
<accession>A0A6B1G3R3</accession>
<proteinExistence type="predicted"/>
<evidence type="ECO:0000259" key="1">
    <source>
        <dbReference type="Pfam" id="PF01909"/>
    </source>
</evidence>
<dbReference type="GO" id="GO:0016779">
    <property type="term" value="F:nucleotidyltransferase activity"/>
    <property type="evidence" value="ECO:0007669"/>
    <property type="project" value="InterPro"/>
</dbReference>
<gene>
    <name evidence="2" type="ORF">F4148_15305</name>
</gene>
<reference evidence="2" key="1">
    <citation type="submission" date="2019-09" db="EMBL/GenBank/DDBJ databases">
        <title>Characterisation of the sponge microbiome using genome-centric metagenomics.</title>
        <authorList>
            <person name="Engelberts J.P."/>
            <person name="Robbins S.J."/>
            <person name="De Goeij J.M."/>
            <person name="Aranda M."/>
            <person name="Bell S.C."/>
            <person name="Webster N.S."/>
        </authorList>
    </citation>
    <scope>NUCLEOTIDE SEQUENCE</scope>
    <source>
        <strain evidence="2">SB0675_bin_29</strain>
    </source>
</reference>
<comment type="caution">
    <text evidence="2">The sequence shown here is derived from an EMBL/GenBank/DDBJ whole genome shotgun (WGS) entry which is preliminary data.</text>
</comment>
<dbReference type="Gene3D" id="3.30.460.10">
    <property type="entry name" value="Beta Polymerase, domain 2"/>
    <property type="match status" value="1"/>
</dbReference>
<dbReference type="Pfam" id="PF01909">
    <property type="entry name" value="NTP_transf_2"/>
    <property type="match status" value="1"/>
</dbReference>
<dbReference type="PANTHER" id="PTHR33933:SF1">
    <property type="entry name" value="PROTEIN ADENYLYLTRANSFERASE MNTA-RELATED"/>
    <property type="match status" value="1"/>
</dbReference>
<dbReference type="EMBL" id="VYDA01000537">
    <property type="protein sequence ID" value="MYH63057.1"/>
    <property type="molecule type" value="Genomic_DNA"/>
</dbReference>
<protein>
    <submittedName>
        <fullName evidence="2">Nucleotidyltransferase domain-containing protein</fullName>
    </submittedName>
</protein>
<feature type="domain" description="Polymerase nucleotidyl transferase" evidence="1">
    <location>
        <begin position="42"/>
        <end position="113"/>
    </location>
</feature>
<keyword evidence="2" id="KW-0808">Transferase</keyword>
<dbReference type="InterPro" id="IPR002934">
    <property type="entry name" value="Polymerase_NTP_transf_dom"/>
</dbReference>
<sequence>MSWYGVGRRSPARRVAVDAAVQATLPSQAEGTVTNQAIIDTMVERIVARFQPARILLFGSRARGTDNLWSDVDLLVVMDEVEDKRRAAVEMSRSLGDLTVSKDIVVTTPDEIARRGNVVGSVLRAALREGKVVYERR</sequence>
<organism evidence="2">
    <name type="scientific">Caldilineaceae bacterium SB0675_bin_29</name>
    <dbReference type="NCBI Taxonomy" id="2605266"/>
    <lineage>
        <taxon>Bacteria</taxon>
        <taxon>Bacillati</taxon>
        <taxon>Chloroflexota</taxon>
        <taxon>Caldilineae</taxon>
        <taxon>Caldilineales</taxon>
        <taxon>Caldilineaceae</taxon>
    </lineage>
</organism>